<evidence type="ECO:0000313" key="2">
    <source>
        <dbReference type="Proteomes" id="UP000026915"/>
    </source>
</evidence>
<dbReference type="HOGENOM" id="CLU_130144_0_0_1"/>
<dbReference type="InParanoid" id="A0A061FRC2"/>
<dbReference type="eggNOG" id="KOG1121">
    <property type="taxonomic scope" value="Eukaryota"/>
</dbReference>
<dbReference type="PANTHER" id="PTHR46481">
    <property type="entry name" value="ZINC FINGER BED DOMAIN-CONTAINING PROTEIN 4"/>
    <property type="match status" value="1"/>
</dbReference>
<name>A0A061FRC2_THECC</name>
<accession>A0A061FRC2</accession>
<proteinExistence type="predicted"/>
<dbReference type="AlphaFoldDB" id="A0A061FRC2"/>
<reference evidence="1 2" key="1">
    <citation type="journal article" date="2013" name="Genome Biol.">
        <title>The genome sequence of the most widely cultivated cacao type and its use to identify candidate genes regulating pod color.</title>
        <authorList>
            <person name="Motamayor J.C."/>
            <person name="Mockaitis K."/>
            <person name="Schmutz J."/>
            <person name="Haiminen N."/>
            <person name="Iii D.L."/>
            <person name="Cornejo O."/>
            <person name="Findley S.D."/>
            <person name="Zheng P."/>
            <person name="Utro F."/>
            <person name="Royaert S."/>
            <person name="Saski C."/>
            <person name="Jenkins J."/>
            <person name="Podicheti R."/>
            <person name="Zhao M."/>
            <person name="Scheffler B.E."/>
            <person name="Stack J.C."/>
            <person name="Feltus F.A."/>
            <person name="Mustiga G.M."/>
            <person name="Amores F."/>
            <person name="Phillips W."/>
            <person name="Marelli J.P."/>
            <person name="May G.D."/>
            <person name="Shapiro H."/>
            <person name="Ma J."/>
            <person name="Bustamante C.D."/>
            <person name="Schnell R.J."/>
            <person name="Main D."/>
            <person name="Gilbert D."/>
            <person name="Parida L."/>
            <person name="Kuhn D.N."/>
        </authorList>
    </citation>
    <scope>NUCLEOTIDE SEQUENCE [LARGE SCALE GENOMIC DNA]</scope>
    <source>
        <strain evidence="2">cv. Matina 1-6</strain>
    </source>
</reference>
<gene>
    <name evidence="1" type="ORF">TCM_043936</name>
</gene>
<dbReference type="Proteomes" id="UP000026915">
    <property type="component" value="Chromosome 10"/>
</dbReference>
<organism evidence="1 2">
    <name type="scientific">Theobroma cacao</name>
    <name type="common">Cacao</name>
    <name type="synonym">Cocoa</name>
    <dbReference type="NCBI Taxonomy" id="3641"/>
    <lineage>
        <taxon>Eukaryota</taxon>
        <taxon>Viridiplantae</taxon>
        <taxon>Streptophyta</taxon>
        <taxon>Embryophyta</taxon>
        <taxon>Tracheophyta</taxon>
        <taxon>Spermatophyta</taxon>
        <taxon>Magnoliopsida</taxon>
        <taxon>eudicotyledons</taxon>
        <taxon>Gunneridae</taxon>
        <taxon>Pentapetalae</taxon>
        <taxon>rosids</taxon>
        <taxon>malvids</taxon>
        <taxon>Malvales</taxon>
        <taxon>Malvaceae</taxon>
        <taxon>Byttnerioideae</taxon>
        <taxon>Theobroma</taxon>
    </lineage>
</organism>
<dbReference type="Gramene" id="EOY19162">
    <property type="protein sequence ID" value="EOY19162"/>
    <property type="gene ID" value="TCM_043936"/>
</dbReference>
<protein>
    <submittedName>
        <fullName evidence="1">T6D22.19, putative</fullName>
    </submittedName>
</protein>
<dbReference type="SUPFAM" id="SSF53098">
    <property type="entry name" value="Ribonuclease H-like"/>
    <property type="match status" value="1"/>
</dbReference>
<evidence type="ECO:0000313" key="1">
    <source>
        <dbReference type="EMBL" id="EOY19162.1"/>
    </source>
</evidence>
<dbReference type="EMBL" id="CM001888">
    <property type="protein sequence ID" value="EOY19162.1"/>
    <property type="molecule type" value="Genomic_DNA"/>
</dbReference>
<dbReference type="PANTHER" id="PTHR46481:SF6">
    <property type="entry name" value="ZINC FINGER BED DOMAIN-CONTAINING PROTEIN RICESLEEPER 2-LIKE"/>
    <property type="match status" value="1"/>
</dbReference>
<dbReference type="OMA" id="HEYSIMM"/>
<keyword evidence="2" id="KW-1185">Reference proteome</keyword>
<dbReference type="InterPro" id="IPR052035">
    <property type="entry name" value="ZnF_BED_domain_contain"/>
</dbReference>
<dbReference type="STRING" id="3641.A0A061FRC2"/>
<dbReference type="InterPro" id="IPR012337">
    <property type="entry name" value="RNaseH-like_sf"/>
</dbReference>
<sequence length="177" mass="20251">MNVSRDIAAVVTGSRRVPGCDMLVEAIIKHELPYAFVEYDKIRAWAQYVNPNVVMHCRNTTISDVRRIHLREKEKLKQVMVKVPNRICLTSDVWITSTFEDYICLTAHFVNENWKLCSKLLNFCRMLPPHIGVELAATVFDCLKEWGIDKKVFSLSLDNASATDNMKAALKATFICK</sequence>